<organism evidence="2 3">
    <name type="scientific">Quercus suber</name>
    <name type="common">Cork oak</name>
    <dbReference type="NCBI Taxonomy" id="58331"/>
    <lineage>
        <taxon>Eukaryota</taxon>
        <taxon>Viridiplantae</taxon>
        <taxon>Streptophyta</taxon>
        <taxon>Embryophyta</taxon>
        <taxon>Tracheophyta</taxon>
        <taxon>Spermatophyta</taxon>
        <taxon>Magnoliopsida</taxon>
        <taxon>eudicotyledons</taxon>
        <taxon>Gunneridae</taxon>
        <taxon>Pentapetalae</taxon>
        <taxon>rosids</taxon>
        <taxon>fabids</taxon>
        <taxon>Fagales</taxon>
        <taxon>Fagaceae</taxon>
        <taxon>Quercus</taxon>
    </lineage>
</organism>
<protein>
    <submittedName>
        <fullName evidence="2">Agamous-like mads-box protein agl16</fullName>
    </submittedName>
</protein>
<sequence>MMGEEICGLSVKDLQNLENQTEISLKGVQMKKNLIEKSTLETKFNMKIRNYMVNLIRQGNMELYKKKSFRSQVYETRDANGANRTSLLLDGLGIGEWTSLSPT</sequence>
<dbReference type="InterPro" id="IPR002487">
    <property type="entry name" value="TF_Kbox"/>
</dbReference>
<dbReference type="GO" id="GO:0003700">
    <property type="term" value="F:DNA-binding transcription factor activity"/>
    <property type="evidence" value="ECO:0007669"/>
    <property type="project" value="InterPro"/>
</dbReference>
<evidence type="ECO:0000259" key="1">
    <source>
        <dbReference type="Pfam" id="PF01486"/>
    </source>
</evidence>
<dbReference type="Proteomes" id="UP000237347">
    <property type="component" value="Unassembled WGS sequence"/>
</dbReference>
<comment type="caution">
    <text evidence="2">The sequence shown here is derived from an EMBL/GenBank/DDBJ whole genome shotgun (WGS) entry which is preliminary data.</text>
</comment>
<dbReference type="Pfam" id="PF01486">
    <property type="entry name" value="K-box"/>
    <property type="match status" value="1"/>
</dbReference>
<accession>A0AAW0JFL8</accession>
<name>A0AAW0JFL8_QUESU</name>
<evidence type="ECO:0000313" key="3">
    <source>
        <dbReference type="Proteomes" id="UP000237347"/>
    </source>
</evidence>
<dbReference type="GO" id="GO:0005634">
    <property type="term" value="C:nucleus"/>
    <property type="evidence" value="ECO:0007669"/>
    <property type="project" value="InterPro"/>
</dbReference>
<evidence type="ECO:0000313" key="2">
    <source>
        <dbReference type="EMBL" id="KAK7825752.1"/>
    </source>
</evidence>
<dbReference type="AlphaFoldDB" id="A0AAW0JFL8"/>
<keyword evidence="3" id="KW-1185">Reference proteome</keyword>
<gene>
    <name evidence="2" type="primary">AGL16_0</name>
    <name evidence="2" type="ORF">CFP56_032774</name>
</gene>
<proteinExistence type="predicted"/>
<feature type="domain" description="K-box" evidence="1">
    <location>
        <begin position="1"/>
        <end position="42"/>
    </location>
</feature>
<dbReference type="EMBL" id="PKMF04000565">
    <property type="protein sequence ID" value="KAK7825752.1"/>
    <property type="molecule type" value="Genomic_DNA"/>
</dbReference>
<reference evidence="2 3" key="1">
    <citation type="journal article" date="2018" name="Sci. Data">
        <title>The draft genome sequence of cork oak.</title>
        <authorList>
            <person name="Ramos A.M."/>
            <person name="Usie A."/>
            <person name="Barbosa P."/>
            <person name="Barros P.M."/>
            <person name="Capote T."/>
            <person name="Chaves I."/>
            <person name="Simoes F."/>
            <person name="Abreu I."/>
            <person name="Carrasquinho I."/>
            <person name="Faro C."/>
            <person name="Guimaraes J.B."/>
            <person name="Mendonca D."/>
            <person name="Nobrega F."/>
            <person name="Rodrigues L."/>
            <person name="Saibo N.J.M."/>
            <person name="Varela M.C."/>
            <person name="Egas C."/>
            <person name="Matos J."/>
            <person name="Miguel C.M."/>
            <person name="Oliveira M.M."/>
            <person name="Ricardo C.P."/>
            <person name="Goncalves S."/>
        </authorList>
    </citation>
    <scope>NUCLEOTIDE SEQUENCE [LARGE SCALE GENOMIC DNA]</scope>
    <source>
        <strain evidence="3">cv. HL8</strain>
    </source>
</reference>